<feature type="region of interest" description="Disordered" evidence="1">
    <location>
        <begin position="1"/>
        <end position="62"/>
    </location>
</feature>
<reference evidence="3" key="1">
    <citation type="submission" date="2013-06" db="EMBL/GenBank/DDBJ databases">
        <authorList>
            <person name="Zhao Q."/>
        </authorList>
    </citation>
    <scope>NUCLEOTIDE SEQUENCE</scope>
    <source>
        <strain evidence="3">cv. W1943</strain>
    </source>
</reference>
<sequence length="62" mass="6914">MALTQESQTAELQEKEIPDGKEKTTLKTSILRGQGDNLEISKYDKQPRRSSSSTKRVCTTGN</sequence>
<dbReference type="EnsemblPlants" id="ORUFI10G02380.1">
    <property type="protein sequence ID" value="ORUFI10G02380.1"/>
    <property type="gene ID" value="ORUFI10G02380"/>
</dbReference>
<dbReference type="Proteomes" id="UP000008022">
    <property type="component" value="Unassembled WGS sequence"/>
</dbReference>
<organism evidence="2 3">
    <name type="scientific">Oryza rufipogon</name>
    <name type="common">Brownbeard rice</name>
    <name type="synonym">Asian wild rice</name>
    <dbReference type="NCBI Taxonomy" id="4529"/>
    <lineage>
        <taxon>Eukaryota</taxon>
        <taxon>Viridiplantae</taxon>
        <taxon>Streptophyta</taxon>
        <taxon>Embryophyta</taxon>
        <taxon>Tracheophyta</taxon>
        <taxon>Spermatophyta</taxon>
        <taxon>Magnoliopsida</taxon>
        <taxon>Liliopsida</taxon>
        <taxon>Poales</taxon>
        <taxon>Poaceae</taxon>
        <taxon>BOP clade</taxon>
        <taxon>Oryzoideae</taxon>
        <taxon>Oryzeae</taxon>
        <taxon>Oryzinae</taxon>
        <taxon>Oryza</taxon>
    </lineage>
</organism>
<reference evidence="2" key="2">
    <citation type="submission" date="2015-06" db="UniProtKB">
        <authorList>
            <consortium name="EnsemblPlants"/>
        </authorList>
    </citation>
    <scope>IDENTIFICATION</scope>
</reference>
<feature type="compositionally biased region" description="Basic and acidic residues" evidence="1">
    <location>
        <begin position="12"/>
        <end position="25"/>
    </location>
</feature>
<feature type="compositionally biased region" description="Polar residues" evidence="1">
    <location>
        <begin position="49"/>
        <end position="62"/>
    </location>
</feature>
<protein>
    <submittedName>
        <fullName evidence="2">Uncharacterized protein</fullName>
    </submittedName>
</protein>
<dbReference type="Gramene" id="ORUFI10G02380.1">
    <property type="protein sequence ID" value="ORUFI10G02380.1"/>
    <property type="gene ID" value="ORUFI10G02380"/>
</dbReference>
<proteinExistence type="predicted"/>
<name>A0A0E0QW99_ORYRU</name>
<evidence type="ECO:0000313" key="2">
    <source>
        <dbReference type="EnsemblPlants" id="ORUFI10G02380.1"/>
    </source>
</evidence>
<evidence type="ECO:0000256" key="1">
    <source>
        <dbReference type="SAM" id="MobiDB-lite"/>
    </source>
</evidence>
<dbReference type="HOGENOM" id="CLU_2908105_0_0_1"/>
<keyword evidence="3" id="KW-1185">Reference proteome</keyword>
<accession>A0A0E0QW99</accession>
<feature type="compositionally biased region" description="Polar residues" evidence="1">
    <location>
        <begin position="1"/>
        <end position="11"/>
    </location>
</feature>
<evidence type="ECO:0000313" key="3">
    <source>
        <dbReference type="Proteomes" id="UP000008022"/>
    </source>
</evidence>
<dbReference type="AlphaFoldDB" id="A0A0E0QW99"/>